<dbReference type="WBParaSite" id="SCUD_0000706501-mRNA-1">
    <property type="protein sequence ID" value="SCUD_0000706501-mRNA-1"/>
    <property type="gene ID" value="SCUD_0000706501"/>
</dbReference>
<evidence type="ECO:0000313" key="2">
    <source>
        <dbReference type="EMBL" id="VDP24760.1"/>
    </source>
</evidence>
<dbReference type="Proteomes" id="UP000279833">
    <property type="component" value="Unassembled WGS sequence"/>
</dbReference>
<reference evidence="4" key="1">
    <citation type="submission" date="2016-06" db="UniProtKB">
        <authorList>
            <consortium name="WormBaseParasite"/>
        </authorList>
    </citation>
    <scope>IDENTIFICATION</scope>
</reference>
<name>A0A183JWH0_9TREM</name>
<feature type="compositionally biased region" description="Basic and acidic residues" evidence="1">
    <location>
        <begin position="48"/>
        <end position="70"/>
    </location>
</feature>
<evidence type="ECO:0000313" key="4">
    <source>
        <dbReference type="WBParaSite" id="SCUD_0000706501-mRNA-1"/>
    </source>
</evidence>
<evidence type="ECO:0000256" key="1">
    <source>
        <dbReference type="SAM" id="MobiDB-lite"/>
    </source>
</evidence>
<reference evidence="2 3" key="2">
    <citation type="submission" date="2018-11" db="EMBL/GenBank/DDBJ databases">
        <authorList>
            <consortium name="Pathogen Informatics"/>
        </authorList>
    </citation>
    <scope>NUCLEOTIDE SEQUENCE [LARGE SCALE GENOMIC DNA]</scope>
    <source>
        <strain evidence="2">Dakar</strain>
        <strain evidence="3">Dakar, Senegal</strain>
    </source>
</reference>
<gene>
    <name evidence="2" type="ORF">SCUD_LOCUS7065</name>
</gene>
<dbReference type="AlphaFoldDB" id="A0A183JWH0"/>
<organism evidence="4">
    <name type="scientific">Schistosoma curassoni</name>
    <dbReference type="NCBI Taxonomy" id="6186"/>
    <lineage>
        <taxon>Eukaryota</taxon>
        <taxon>Metazoa</taxon>
        <taxon>Spiralia</taxon>
        <taxon>Lophotrochozoa</taxon>
        <taxon>Platyhelminthes</taxon>
        <taxon>Trematoda</taxon>
        <taxon>Digenea</taxon>
        <taxon>Strigeidida</taxon>
        <taxon>Schistosomatoidea</taxon>
        <taxon>Schistosomatidae</taxon>
        <taxon>Schistosoma</taxon>
    </lineage>
</organism>
<protein>
    <submittedName>
        <fullName evidence="2 4">Uncharacterized protein</fullName>
    </submittedName>
</protein>
<feature type="region of interest" description="Disordered" evidence="1">
    <location>
        <begin position="40"/>
        <end position="70"/>
    </location>
</feature>
<dbReference type="EMBL" id="UZAK01032242">
    <property type="protein sequence ID" value="VDP24760.1"/>
    <property type="molecule type" value="Genomic_DNA"/>
</dbReference>
<accession>A0A183JWH0</accession>
<evidence type="ECO:0000313" key="3">
    <source>
        <dbReference type="Proteomes" id="UP000279833"/>
    </source>
</evidence>
<keyword evidence="3" id="KW-1185">Reference proteome</keyword>
<proteinExistence type="predicted"/>
<sequence>MSKQIYCMGQKLGELRKPSYRRYKCLLTVVYAKSSDPLARHYQQQHPVGEKKPDPSGGRNQEEAMEVDRTRIEKSTQLCQKTSPHLESSRCLDTTSWLYFIWWLRLELSAIDKSRLEQLDESS</sequence>